<dbReference type="Pfam" id="PF12937">
    <property type="entry name" value="F-box-like"/>
    <property type="match status" value="1"/>
</dbReference>
<feature type="domain" description="F-box" evidence="1">
    <location>
        <begin position="31"/>
        <end position="71"/>
    </location>
</feature>
<protein>
    <recommendedName>
        <fullName evidence="1">F-box domain-containing protein</fullName>
    </recommendedName>
</protein>
<organism evidence="2 3">
    <name type="scientific">Urochloa decumbens</name>
    <dbReference type="NCBI Taxonomy" id="240449"/>
    <lineage>
        <taxon>Eukaryota</taxon>
        <taxon>Viridiplantae</taxon>
        <taxon>Streptophyta</taxon>
        <taxon>Embryophyta</taxon>
        <taxon>Tracheophyta</taxon>
        <taxon>Spermatophyta</taxon>
        <taxon>Magnoliopsida</taxon>
        <taxon>Liliopsida</taxon>
        <taxon>Poales</taxon>
        <taxon>Poaceae</taxon>
        <taxon>PACMAD clade</taxon>
        <taxon>Panicoideae</taxon>
        <taxon>Panicodae</taxon>
        <taxon>Paniceae</taxon>
        <taxon>Melinidinae</taxon>
        <taxon>Urochloa</taxon>
    </lineage>
</organism>
<keyword evidence="3" id="KW-1185">Reference proteome</keyword>
<dbReference type="SMART" id="SM00256">
    <property type="entry name" value="FBOX"/>
    <property type="match status" value="1"/>
</dbReference>
<dbReference type="SUPFAM" id="SSF81383">
    <property type="entry name" value="F-box domain"/>
    <property type="match status" value="1"/>
</dbReference>
<proteinExistence type="predicted"/>
<dbReference type="InterPro" id="IPR001810">
    <property type="entry name" value="F-box_dom"/>
</dbReference>
<accession>A0ABC8YKM7</accession>
<reference evidence="2" key="1">
    <citation type="submission" date="2024-10" db="EMBL/GenBank/DDBJ databases">
        <authorList>
            <person name="Ryan C."/>
        </authorList>
    </citation>
    <scope>NUCLEOTIDE SEQUENCE [LARGE SCALE GENOMIC DNA]</scope>
</reference>
<dbReference type="PANTHER" id="PTHR34591:SF50">
    <property type="entry name" value="F-BOX DOMAIN-CONTAINING PROTEIN"/>
    <property type="match status" value="1"/>
</dbReference>
<dbReference type="PANTHER" id="PTHR34591">
    <property type="entry name" value="OS03G0653100 PROTEIN-RELATED"/>
    <property type="match status" value="1"/>
</dbReference>
<evidence type="ECO:0000313" key="2">
    <source>
        <dbReference type="EMBL" id="CAL4943587.1"/>
    </source>
</evidence>
<dbReference type="Proteomes" id="UP001497457">
    <property type="component" value="Chromosome 16b"/>
</dbReference>
<evidence type="ECO:0000313" key="3">
    <source>
        <dbReference type="Proteomes" id="UP001497457"/>
    </source>
</evidence>
<dbReference type="AlphaFoldDB" id="A0ABC8YKM7"/>
<name>A0ABC8YKM7_9POAL</name>
<gene>
    <name evidence="2" type="ORF">URODEC1_LOCUS34271</name>
</gene>
<sequence>MDQRVQGAAAGGCQADGPGTVEKAADLPSFLPDDVLADVLRRAAPRGLAAARCVCKAWRALIDGRRLLRAELLPLSLAGFFLNFDGLYITEFFSRASGEPCAFGKHDYLPGPVDPRIYCSRSWTLVRDHCNGLLLLDDDYVLNPATKYLAHLPPCPPSLLDKDCNLKNYLAYDPTLSPNHYEVFAIPRLPYKCGPGGFCYTSSMGELDPQVEQSEWPPCQCMMHVFSSTSGRWEERSLVRHGEAAGTIADMRLDYYMSIQRNAVYWRGELYATCQNDFVMRISLSENKYQVIKAPTDIERSYPYLGKSEKGVYLASIERKFRLRVWILNESCSGKMEWVLKHDRDLTEWLLKHRFDKYASSYDPKGPTPWISQDINDYYFKDCARHFRNIGAVSVEKFEGNLETTIDGINAWRSDSEDENTEALIQERFEWSSEALVDETSEWSSNNEDIHHYNGYIQILGFHPFKDIVFLSESRRRGLAYHLNSSKVEALGNVYPAGYDGLYDEEGIKSSFPYTPCLLGPVDKLL</sequence>
<evidence type="ECO:0000259" key="1">
    <source>
        <dbReference type="SMART" id="SM00256"/>
    </source>
</evidence>
<dbReference type="InterPro" id="IPR036047">
    <property type="entry name" value="F-box-like_dom_sf"/>
</dbReference>
<dbReference type="EMBL" id="OZ075126">
    <property type="protein sequence ID" value="CAL4943587.1"/>
    <property type="molecule type" value="Genomic_DNA"/>
</dbReference>
<dbReference type="Gene3D" id="1.20.1280.50">
    <property type="match status" value="1"/>
</dbReference>